<evidence type="ECO:0000259" key="1">
    <source>
        <dbReference type="Pfam" id="PF00535"/>
    </source>
</evidence>
<proteinExistence type="predicted"/>
<dbReference type="InterPro" id="IPR029044">
    <property type="entry name" value="Nucleotide-diphossugar_trans"/>
</dbReference>
<feature type="domain" description="Glycosyltransferase 2-like" evidence="1">
    <location>
        <begin position="6"/>
        <end position="167"/>
    </location>
</feature>
<dbReference type="Pfam" id="PF00535">
    <property type="entry name" value="Glycos_transf_2"/>
    <property type="match status" value="1"/>
</dbReference>
<dbReference type="EMBL" id="NRPP01000002">
    <property type="protein sequence ID" value="TFJ30366.1"/>
    <property type="molecule type" value="Genomic_DNA"/>
</dbReference>
<dbReference type="Proteomes" id="UP000297938">
    <property type="component" value="Unassembled WGS sequence"/>
</dbReference>
<gene>
    <name evidence="2" type="ORF">CKN69_00195</name>
</gene>
<accession>A0A7Z8G679</accession>
<comment type="caution">
    <text evidence="2">The sequence shown here is derived from an EMBL/GenBank/DDBJ whole genome shotgun (WGS) entry which is preliminary data.</text>
</comment>
<dbReference type="Gene3D" id="3.90.550.10">
    <property type="entry name" value="Spore Coat Polysaccharide Biosynthesis Protein SpsA, Chain A"/>
    <property type="match status" value="1"/>
</dbReference>
<keyword evidence="2" id="KW-0808">Transferase</keyword>
<protein>
    <submittedName>
        <fullName evidence="2">Glycosyltransferase</fullName>
    </submittedName>
</protein>
<sequence length="306" mass="36030">MKKVQILLSTYNGEKFVEEQIESLLNQDYKNIDILIRDDGSKDQTKSIIKRYEMDYPEKIVVMDDDNIGVKKSFMKLIEKASEAADYVAFCDQDDYWEPQKISRLVEVMEAESQEVPLMYFSKLNIVDSQLNYLRQSPDPEMGIGFENALIQNIATGCTMGINQSLLKLVKSSMPDPDLIVMHDAWLYLVASAFGKNLYDKESYISYRQHESNAVGMSTSKLKSVQKRYEYFKKERKTKPYTAQANEFYKCFYNQLDSDKQKLVYAFLFSRKNMMQRMAFVKKTNLYRQTEMDTKIYKICYIKNWY</sequence>
<dbReference type="PANTHER" id="PTHR22916:SF3">
    <property type="entry name" value="UDP-GLCNAC:BETAGAL BETA-1,3-N-ACETYLGLUCOSAMINYLTRANSFERASE-LIKE PROTEIN 1"/>
    <property type="match status" value="1"/>
</dbReference>
<dbReference type="GO" id="GO:0016758">
    <property type="term" value="F:hexosyltransferase activity"/>
    <property type="evidence" value="ECO:0007669"/>
    <property type="project" value="UniProtKB-ARBA"/>
</dbReference>
<dbReference type="SUPFAM" id="SSF53448">
    <property type="entry name" value="Nucleotide-diphospho-sugar transferases"/>
    <property type="match status" value="1"/>
</dbReference>
<dbReference type="CDD" id="cd04196">
    <property type="entry name" value="GT_2_like_d"/>
    <property type="match status" value="1"/>
</dbReference>
<organism evidence="2 3">
    <name type="scientific">Carnobacterium divergens</name>
    <name type="common">Lactobacillus divergens</name>
    <dbReference type="NCBI Taxonomy" id="2748"/>
    <lineage>
        <taxon>Bacteria</taxon>
        <taxon>Bacillati</taxon>
        <taxon>Bacillota</taxon>
        <taxon>Bacilli</taxon>
        <taxon>Lactobacillales</taxon>
        <taxon>Carnobacteriaceae</taxon>
        <taxon>Carnobacterium</taxon>
    </lineage>
</organism>
<dbReference type="RefSeq" id="WP_135025491.1">
    <property type="nucleotide sequence ID" value="NZ_CBCPJQ010000004.1"/>
</dbReference>
<evidence type="ECO:0000313" key="3">
    <source>
        <dbReference type="Proteomes" id="UP000297938"/>
    </source>
</evidence>
<dbReference type="PANTHER" id="PTHR22916">
    <property type="entry name" value="GLYCOSYLTRANSFERASE"/>
    <property type="match status" value="1"/>
</dbReference>
<dbReference type="InterPro" id="IPR001173">
    <property type="entry name" value="Glyco_trans_2-like"/>
</dbReference>
<evidence type="ECO:0000313" key="2">
    <source>
        <dbReference type="EMBL" id="TFJ30366.1"/>
    </source>
</evidence>
<dbReference type="AlphaFoldDB" id="A0A7Z8G679"/>
<reference evidence="2 3" key="1">
    <citation type="journal article" date="2018" name="Int. J. Food Microbiol.">
        <title>Growth of Carnobacterium spp. isolated from chilled vacuum-packaged meat under relevant acidic conditions.</title>
        <authorList>
            <person name="Zhang P."/>
            <person name="Badoni M."/>
            <person name="Ganzle M."/>
            <person name="Yang X."/>
        </authorList>
    </citation>
    <scope>NUCLEOTIDE SEQUENCE [LARGE SCALE GENOMIC DNA]</scope>
    <source>
        <strain evidence="2 3">B2</strain>
    </source>
</reference>
<name>A0A7Z8G679_CARDV</name>